<gene>
    <name evidence="2" type="ORF">GCM10023187_14470</name>
</gene>
<dbReference type="CDD" id="cd09872">
    <property type="entry name" value="PIN_Sll0205-like"/>
    <property type="match status" value="1"/>
</dbReference>
<evidence type="ECO:0000313" key="3">
    <source>
        <dbReference type="Proteomes" id="UP001500936"/>
    </source>
</evidence>
<dbReference type="Gene3D" id="3.40.50.1010">
    <property type="entry name" value="5'-nuclease"/>
    <property type="match status" value="1"/>
</dbReference>
<dbReference type="Pfam" id="PF01850">
    <property type="entry name" value="PIN"/>
    <property type="match status" value="1"/>
</dbReference>
<proteinExistence type="predicted"/>
<accession>A0ABP8K6H1</accession>
<reference evidence="3" key="1">
    <citation type="journal article" date="2019" name="Int. J. Syst. Evol. Microbiol.">
        <title>The Global Catalogue of Microorganisms (GCM) 10K type strain sequencing project: providing services to taxonomists for standard genome sequencing and annotation.</title>
        <authorList>
            <consortium name="The Broad Institute Genomics Platform"/>
            <consortium name="The Broad Institute Genome Sequencing Center for Infectious Disease"/>
            <person name="Wu L."/>
            <person name="Ma J."/>
        </authorList>
    </citation>
    <scope>NUCLEOTIDE SEQUENCE [LARGE SCALE GENOMIC DNA]</scope>
    <source>
        <strain evidence="3">JCM 17925</strain>
    </source>
</reference>
<dbReference type="InterPro" id="IPR002716">
    <property type="entry name" value="PIN_dom"/>
</dbReference>
<name>A0ABP8K6H1_9BACT</name>
<dbReference type="SUPFAM" id="SSF88723">
    <property type="entry name" value="PIN domain-like"/>
    <property type="match status" value="1"/>
</dbReference>
<keyword evidence="3" id="KW-1185">Reference proteome</keyword>
<dbReference type="PANTHER" id="PTHR36173">
    <property type="entry name" value="RIBONUCLEASE VAPC16-RELATED"/>
    <property type="match status" value="1"/>
</dbReference>
<dbReference type="Proteomes" id="UP001500936">
    <property type="component" value="Unassembled WGS sequence"/>
</dbReference>
<dbReference type="EMBL" id="BAABHB010000002">
    <property type="protein sequence ID" value="GAA4400867.1"/>
    <property type="molecule type" value="Genomic_DNA"/>
</dbReference>
<dbReference type="RefSeq" id="WP_345265439.1">
    <property type="nucleotide sequence ID" value="NZ_BAABHB010000002.1"/>
</dbReference>
<dbReference type="PANTHER" id="PTHR36173:SF2">
    <property type="entry name" value="RIBONUCLEASE VAPC16"/>
    <property type="match status" value="1"/>
</dbReference>
<evidence type="ECO:0000313" key="2">
    <source>
        <dbReference type="EMBL" id="GAA4400867.1"/>
    </source>
</evidence>
<organism evidence="2 3">
    <name type="scientific">Nibrella viscosa</name>
    <dbReference type="NCBI Taxonomy" id="1084524"/>
    <lineage>
        <taxon>Bacteria</taxon>
        <taxon>Pseudomonadati</taxon>
        <taxon>Bacteroidota</taxon>
        <taxon>Cytophagia</taxon>
        <taxon>Cytophagales</taxon>
        <taxon>Spirosomataceae</taxon>
        <taxon>Nibrella</taxon>
    </lineage>
</organism>
<dbReference type="InterPro" id="IPR052919">
    <property type="entry name" value="TA_system_RNase"/>
</dbReference>
<protein>
    <submittedName>
        <fullName evidence="2">Type II toxin-antitoxin system VapC family toxin</fullName>
    </submittedName>
</protein>
<evidence type="ECO:0000259" key="1">
    <source>
        <dbReference type="Pfam" id="PF01850"/>
    </source>
</evidence>
<sequence>MTNPVLIDTHVLLWYAKGDSRLDPVVRTLIRDPQNIPYISKASLWEITIKSSLGKLDLEVSFDAFLDELPKQGFQFLDIEPADLRILYTLPMHHGDPFDRLIIAQAIAHSWPVISDDSKFKLYPVKIITG</sequence>
<comment type="caution">
    <text evidence="2">The sequence shown here is derived from an EMBL/GenBank/DDBJ whole genome shotgun (WGS) entry which is preliminary data.</text>
</comment>
<dbReference type="InterPro" id="IPR041705">
    <property type="entry name" value="PIN_Sll0205"/>
</dbReference>
<dbReference type="InterPro" id="IPR029060">
    <property type="entry name" value="PIN-like_dom_sf"/>
</dbReference>
<feature type="domain" description="PIN" evidence="1">
    <location>
        <begin position="5"/>
        <end position="123"/>
    </location>
</feature>